<dbReference type="Gene3D" id="3.40.50.1820">
    <property type="entry name" value="alpha/beta hydrolase"/>
    <property type="match status" value="1"/>
</dbReference>
<evidence type="ECO:0000313" key="2">
    <source>
        <dbReference type="EMBL" id="CAD9249408.1"/>
    </source>
</evidence>
<evidence type="ECO:0000259" key="1">
    <source>
        <dbReference type="Pfam" id="PF12146"/>
    </source>
</evidence>
<dbReference type="InterPro" id="IPR022742">
    <property type="entry name" value="Hydrolase_4"/>
</dbReference>
<evidence type="ECO:0000313" key="4">
    <source>
        <dbReference type="EMBL" id="CAD9249425.1"/>
    </source>
</evidence>
<gene>
    <name evidence="2" type="ORF">PPAR1163_LOCUS7768</name>
    <name evidence="3" type="ORF">PPAR1163_LOCUS7776</name>
    <name evidence="4" type="ORF">PPAR1163_LOCUS7785</name>
    <name evidence="5" type="ORF">PPAR1163_LOCUS7794</name>
</gene>
<dbReference type="EMBL" id="HBGJ01012360">
    <property type="protein sequence ID" value="CAD9249408.1"/>
    <property type="molecule type" value="Transcribed_RNA"/>
</dbReference>
<dbReference type="EMBL" id="HBGJ01012371">
    <property type="protein sequence ID" value="CAD9249416.1"/>
    <property type="molecule type" value="Transcribed_RNA"/>
</dbReference>
<dbReference type="InterPro" id="IPR051044">
    <property type="entry name" value="MAG_DAG_Lipase"/>
</dbReference>
<dbReference type="InterPro" id="IPR029058">
    <property type="entry name" value="AB_hydrolase_fold"/>
</dbReference>
<accession>A0A6U4EIK4</accession>
<dbReference type="Pfam" id="PF12146">
    <property type="entry name" value="Hydrolase_4"/>
    <property type="match status" value="1"/>
</dbReference>
<dbReference type="AlphaFoldDB" id="A0A6U4EIK4"/>
<evidence type="ECO:0000313" key="3">
    <source>
        <dbReference type="EMBL" id="CAD9249416.1"/>
    </source>
</evidence>
<proteinExistence type="predicted"/>
<dbReference type="EMBL" id="HBGJ01012393">
    <property type="protein sequence ID" value="CAD9249434.1"/>
    <property type="molecule type" value="Transcribed_RNA"/>
</dbReference>
<feature type="domain" description="Serine aminopeptidase S33" evidence="1">
    <location>
        <begin position="86"/>
        <end position="328"/>
    </location>
</feature>
<name>A0A6U4EIK4_9STRA</name>
<protein>
    <recommendedName>
        <fullName evidence="1">Serine aminopeptidase S33 domain-containing protein</fullName>
    </recommendedName>
</protein>
<sequence>MASIPPREGEVVYEEYPVTLPLPIVPARCEMRIGEHRNHQGLRLQTFRFQKKPTKGYRGPKGIVNLCHGYGGHTQWEWFLPANPGETHDVYDGSLLDQLVDAGYVVITLDHQGHGRSEGARGLRCFFESYDDLAIESSEFLRKEVGADPELANLPIFLLGVSMGGCTAVKMSLLSPELYAGMVLLAPMLSLELVQEQIVACCIRNKHLAPFAAFLSRQVPTLPIAAPARNEIHPLSQKEMDEDPYTYSGSARARVAEQFLTTTQSLMGGELRKVSVPFVTFHCKNDTFTDPAGSRALFDMASTEDKTFLSVGIGQDVDEDMWHALQFEPGRDAVAARALEWIGDHTR</sequence>
<dbReference type="EMBL" id="HBGJ01012382">
    <property type="protein sequence ID" value="CAD9249425.1"/>
    <property type="molecule type" value="Transcribed_RNA"/>
</dbReference>
<dbReference type="PANTHER" id="PTHR11614">
    <property type="entry name" value="PHOSPHOLIPASE-RELATED"/>
    <property type="match status" value="1"/>
</dbReference>
<reference evidence="2" key="1">
    <citation type="submission" date="2021-01" db="EMBL/GenBank/DDBJ databases">
        <authorList>
            <person name="Corre E."/>
            <person name="Pelletier E."/>
            <person name="Niang G."/>
            <person name="Scheremetjew M."/>
            <person name="Finn R."/>
            <person name="Kale V."/>
            <person name="Holt S."/>
            <person name="Cochrane G."/>
            <person name="Meng A."/>
            <person name="Brown T."/>
            <person name="Cohen L."/>
        </authorList>
    </citation>
    <scope>NUCLEOTIDE SEQUENCE</scope>
    <source>
        <strain evidence="2">CCMP2877</strain>
    </source>
</reference>
<organism evidence="2">
    <name type="scientific">Phaeomonas parva</name>
    <dbReference type="NCBI Taxonomy" id="124430"/>
    <lineage>
        <taxon>Eukaryota</taxon>
        <taxon>Sar</taxon>
        <taxon>Stramenopiles</taxon>
        <taxon>Ochrophyta</taxon>
        <taxon>Pinguiophyceae</taxon>
        <taxon>Pinguiochrysidales</taxon>
        <taxon>Pinguiochrysidaceae</taxon>
        <taxon>Phaeomonas</taxon>
    </lineage>
</organism>
<evidence type="ECO:0000313" key="5">
    <source>
        <dbReference type="EMBL" id="CAD9249434.1"/>
    </source>
</evidence>
<dbReference type="SUPFAM" id="SSF53474">
    <property type="entry name" value="alpha/beta-Hydrolases"/>
    <property type="match status" value="1"/>
</dbReference>